<keyword evidence="2" id="KW-0808">Transferase</keyword>
<feature type="domain" description="Glycosyltransferase 2-like" evidence="1">
    <location>
        <begin position="4"/>
        <end position="135"/>
    </location>
</feature>
<dbReference type="EC" id="2.4.-.-" evidence="2"/>
<evidence type="ECO:0000313" key="2">
    <source>
        <dbReference type="EMBL" id="MFH6772700.1"/>
    </source>
</evidence>
<dbReference type="GO" id="GO:0016757">
    <property type="term" value="F:glycosyltransferase activity"/>
    <property type="evidence" value="ECO:0007669"/>
    <property type="project" value="UniProtKB-KW"/>
</dbReference>
<dbReference type="Pfam" id="PF00535">
    <property type="entry name" value="Glycos_transf_2"/>
    <property type="match status" value="1"/>
</dbReference>
<reference evidence="2 3" key="1">
    <citation type="submission" date="2024-02" db="EMBL/GenBank/DDBJ databases">
        <title>A Gaetbulibacter species isolated from tidal flats and genomic insights of their niches.</title>
        <authorList>
            <person name="Ye Y."/>
        </authorList>
    </citation>
    <scope>NUCLEOTIDE SEQUENCE [LARGE SCALE GENOMIC DNA]</scope>
    <source>
        <strain evidence="2 3">KYW382</strain>
    </source>
</reference>
<dbReference type="PANTHER" id="PTHR22916:SF3">
    <property type="entry name" value="UDP-GLCNAC:BETAGAL BETA-1,3-N-ACETYLGLUCOSAMINYLTRANSFERASE-LIKE PROTEIN 1"/>
    <property type="match status" value="1"/>
</dbReference>
<dbReference type="PANTHER" id="PTHR22916">
    <property type="entry name" value="GLYCOSYLTRANSFERASE"/>
    <property type="match status" value="1"/>
</dbReference>
<sequence length="307" mass="35814">MKVSVIIPTYQRSTFLIRAIESVLNQDYKDIEIIVVDDNGKGKQQEKTRSIVEKYSAIKLITYDKNKGGCYARNKGAEEATGEILMFLDDDDYFLNEKVRKHIAPFKEDSEITMALCNVKIADAAGNEIENALKYAKGDSLKSFILSGHIFTLMMAIKAKTFRELGGFDNIPRFQDKYFMYKFFANNYKVKFVNEELLVVIEHENDRVSKQNIKNESAALGVLHAFEVENFNLFNKKERVFLKNRYFLKMANIRAKGNIKERFKGVKYLLQGYWFFNLTDLKRRSKLLVRLLLSDPLYFKLKKIFFV</sequence>
<dbReference type="InterPro" id="IPR029044">
    <property type="entry name" value="Nucleotide-diphossugar_trans"/>
</dbReference>
<dbReference type="Gene3D" id="3.90.550.10">
    <property type="entry name" value="Spore Coat Polysaccharide Biosynthesis Protein SpsA, Chain A"/>
    <property type="match status" value="1"/>
</dbReference>
<evidence type="ECO:0000259" key="1">
    <source>
        <dbReference type="Pfam" id="PF00535"/>
    </source>
</evidence>
<protein>
    <submittedName>
        <fullName evidence="2">Glycosyltransferase family A protein</fullName>
        <ecNumber evidence="2">2.4.-.-</ecNumber>
    </submittedName>
</protein>
<proteinExistence type="predicted"/>
<evidence type="ECO:0000313" key="3">
    <source>
        <dbReference type="Proteomes" id="UP001610100"/>
    </source>
</evidence>
<dbReference type="InterPro" id="IPR001173">
    <property type="entry name" value="Glyco_trans_2-like"/>
</dbReference>
<dbReference type="RefSeq" id="WP_344741864.1">
    <property type="nucleotide sequence ID" value="NZ_BAABAY010000006.1"/>
</dbReference>
<gene>
    <name evidence="2" type="ORF">V8G58_12225</name>
</gene>
<keyword evidence="3" id="KW-1185">Reference proteome</keyword>
<name>A0ABW7N162_9FLAO</name>
<organism evidence="2 3">
    <name type="scientific">Gaetbulibacter aestuarii</name>
    <dbReference type="NCBI Taxonomy" id="1502358"/>
    <lineage>
        <taxon>Bacteria</taxon>
        <taxon>Pseudomonadati</taxon>
        <taxon>Bacteroidota</taxon>
        <taxon>Flavobacteriia</taxon>
        <taxon>Flavobacteriales</taxon>
        <taxon>Flavobacteriaceae</taxon>
        <taxon>Gaetbulibacter</taxon>
    </lineage>
</organism>
<dbReference type="EMBL" id="JBAWKB010000004">
    <property type="protein sequence ID" value="MFH6772700.1"/>
    <property type="molecule type" value="Genomic_DNA"/>
</dbReference>
<dbReference type="SUPFAM" id="SSF53448">
    <property type="entry name" value="Nucleotide-diphospho-sugar transferases"/>
    <property type="match status" value="1"/>
</dbReference>
<dbReference type="Proteomes" id="UP001610100">
    <property type="component" value="Unassembled WGS sequence"/>
</dbReference>
<accession>A0ABW7N162</accession>
<dbReference type="CDD" id="cd00761">
    <property type="entry name" value="Glyco_tranf_GTA_type"/>
    <property type="match status" value="1"/>
</dbReference>
<keyword evidence="2" id="KW-0328">Glycosyltransferase</keyword>
<comment type="caution">
    <text evidence="2">The sequence shown here is derived from an EMBL/GenBank/DDBJ whole genome shotgun (WGS) entry which is preliminary data.</text>
</comment>